<keyword evidence="3" id="KW-1185">Reference proteome</keyword>
<name>A0A4C1UG52_EUMVA</name>
<dbReference type="AlphaFoldDB" id="A0A4C1UG52"/>
<comment type="caution">
    <text evidence="2">The sequence shown here is derived from an EMBL/GenBank/DDBJ whole genome shotgun (WGS) entry which is preliminary data.</text>
</comment>
<evidence type="ECO:0000313" key="2">
    <source>
        <dbReference type="EMBL" id="GBP25130.1"/>
    </source>
</evidence>
<dbReference type="EMBL" id="BGZK01000169">
    <property type="protein sequence ID" value="GBP25130.1"/>
    <property type="molecule type" value="Genomic_DNA"/>
</dbReference>
<evidence type="ECO:0000313" key="3">
    <source>
        <dbReference type="Proteomes" id="UP000299102"/>
    </source>
</evidence>
<sequence>MKTPENRKQTQTKTAITNDHKEEHQTIRFPLRLVPAGAQDQNPPAKRSETFYIATLNTRTLRKQESLLDLEEVLPSVRQGDPLSPKLFNAVLEYAFRRLNWKNYGININGNPLNHLRFTDDTLLLEKTPKN</sequence>
<dbReference type="Proteomes" id="UP000299102">
    <property type="component" value="Unassembled WGS sequence"/>
</dbReference>
<protein>
    <submittedName>
        <fullName evidence="2">Retrovirus-related Pol polyprotein from type-1 retrotransposable element R2</fullName>
    </submittedName>
</protein>
<proteinExistence type="predicted"/>
<feature type="region of interest" description="Disordered" evidence="1">
    <location>
        <begin position="1"/>
        <end position="24"/>
    </location>
</feature>
<organism evidence="2 3">
    <name type="scientific">Eumeta variegata</name>
    <name type="common">Bagworm moth</name>
    <name type="synonym">Eumeta japonica</name>
    <dbReference type="NCBI Taxonomy" id="151549"/>
    <lineage>
        <taxon>Eukaryota</taxon>
        <taxon>Metazoa</taxon>
        <taxon>Ecdysozoa</taxon>
        <taxon>Arthropoda</taxon>
        <taxon>Hexapoda</taxon>
        <taxon>Insecta</taxon>
        <taxon>Pterygota</taxon>
        <taxon>Neoptera</taxon>
        <taxon>Endopterygota</taxon>
        <taxon>Lepidoptera</taxon>
        <taxon>Glossata</taxon>
        <taxon>Ditrysia</taxon>
        <taxon>Tineoidea</taxon>
        <taxon>Psychidae</taxon>
        <taxon>Oiketicinae</taxon>
        <taxon>Eumeta</taxon>
    </lineage>
</organism>
<gene>
    <name evidence="2" type="ORF">EVAR_19612_1</name>
</gene>
<evidence type="ECO:0000256" key="1">
    <source>
        <dbReference type="SAM" id="MobiDB-lite"/>
    </source>
</evidence>
<dbReference type="OrthoDB" id="8197512at2759"/>
<reference evidence="2 3" key="1">
    <citation type="journal article" date="2019" name="Commun. Biol.">
        <title>The bagworm genome reveals a unique fibroin gene that provides high tensile strength.</title>
        <authorList>
            <person name="Kono N."/>
            <person name="Nakamura H."/>
            <person name="Ohtoshi R."/>
            <person name="Tomita M."/>
            <person name="Numata K."/>
            <person name="Arakawa K."/>
        </authorList>
    </citation>
    <scope>NUCLEOTIDE SEQUENCE [LARGE SCALE GENOMIC DNA]</scope>
</reference>
<accession>A0A4C1UG52</accession>